<dbReference type="VEuPathDB" id="VectorBase:ISCI003497"/>
<feature type="region of interest" description="Disordered" evidence="1">
    <location>
        <begin position="28"/>
        <end position="60"/>
    </location>
</feature>
<dbReference type="InParanoid" id="B7PG43"/>
<organism>
    <name type="scientific">Ixodes scapularis</name>
    <name type="common">Black-legged tick</name>
    <name type="synonym">Deer tick</name>
    <dbReference type="NCBI Taxonomy" id="6945"/>
    <lineage>
        <taxon>Eukaryota</taxon>
        <taxon>Metazoa</taxon>
        <taxon>Ecdysozoa</taxon>
        <taxon>Arthropoda</taxon>
        <taxon>Chelicerata</taxon>
        <taxon>Arachnida</taxon>
        <taxon>Acari</taxon>
        <taxon>Parasitiformes</taxon>
        <taxon>Ixodida</taxon>
        <taxon>Ixodoidea</taxon>
        <taxon>Ixodidae</taxon>
        <taxon>Ixodinae</taxon>
        <taxon>Ixodes</taxon>
    </lineage>
</organism>
<feature type="region of interest" description="Disordered" evidence="1">
    <location>
        <begin position="176"/>
        <end position="273"/>
    </location>
</feature>
<reference evidence="3" key="2">
    <citation type="submission" date="2020-05" db="UniProtKB">
        <authorList>
            <consortium name="EnsemblMetazoa"/>
        </authorList>
    </citation>
    <scope>IDENTIFICATION</scope>
    <source>
        <strain evidence="3">wikel</strain>
    </source>
</reference>
<dbReference type="AlphaFoldDB" id="B7PG43"/>
<dbReference type="HOGENOM" id="CLU_829716_0_0_1"/>
<dbReference type="EMBL" id="DS706225">
    <property type="protein sequence ID" value="EEC05565.1"/>
    <property type="molecule type" value="Genomic_DNA"/>
</dbReference>
<dbReference type="VEuPathDB" id="VectorBase:ISCW003497"/>
<name>B7PG43_IXOSC</name>
<accession>B7PG43</accession>
<dbReference type="EnsemblMetazoa" id="ISCW003497-RA">
    <property type="protein sequence ID" value="ISCW003497-PA"/>
    <property type="gene ID" value="ISCW003497"/>
</dbReference>
<gene>
    <name evidence="2" type="ORF">IscW_ISCW003497</name>
</gene>
<feature type="compositionally biased region" description="Basic and acidic residues" evidence="1">
    <location>
        <begin position="233"/>
        <end position="259"/>
    </location>
</feature>
<evidence type="ECO:0000313" key="2">
    <source>
        <dbReference type="EMBL" id="EEC05565.1"/>
    </source>
</evidence>
<evidence type="ECO:0000313" key="4">
    <source>
        <dbReference type="Proteomes" id="UP000001555"/>
    </source>
</evidence>
<feature type="compositionally biased region" description="Basic and acidic residues" evidence="1">
    <location>
        <begin position="110"/>
        <end position="124"/>
    </location>
</feature>
<dbReference type="Proteomes" id="UP000001555">
    <property type="component" value="Unassembled WGS sequence"/>
</dbReference>
<proteinExistence type="predicted"/>
<feature type="region of interest" description="Disordered" evidence="1">
    <location>
        <begin position="105"/>
        <end position="135"/>
    </location>
</feature>
<evidence type="ECO:0000313" key="3">
    <source>
        <dbReference type="EnsemblMetazoa" id="ISCW003497-PA"/>
    </source>
</evidence>
<protein>
    <submittedName>
        <fullName evidence="2 3">Uncharacterized protein</fullName>
    </submittedName>
</protein>
<feature type="compositionally biased region" description="Basic and acidic residues" evidence="1">
    <location>
        <begin position="198"/>
        <end position="219"/>
    </location>
</feature>
<reference evidence="2 4" key="1">
    <citation type="submission" date="2008-03" db="EMBL/GenBank/DDBJ databases">
        <title>Annotation of Ixodes scapularis.</title>
        <authorList>
            <consortium name="Ixodes scapularis Genome Project Consortium"/>
            <person name="Caler E."/>
            <person name="Hannick L.I."/>
            <person name="Bidwell S."/>
            <person name="Joardar V."/>
            <person name="Thiagarajan M."/>
            <person name="Amedeo P."/>
            <person name="Galinsky K.J."/>
            <person name="Schobel S."/>
            <person name="Inman J."/>
            <person name="Hostetler J."/>
            <person name="Miller J."/>
            <person name="Hammond M."/>
            <person name="Megy K."/>
            <person name="Lawson D."/>
            <person name="Kodira C."/>
            <person name="Sutton G."/>
            <person name="Meyer J."/>
            <person name="Hill C.A."/>
            <person name="Birren B."/>
            <person name="Nene V."/>
            <person name="Collins F."/>
            <person name="Alarcon-Chaidez F."/>
            <person name="Wikel S."/>
            <person name="Strausberg R."/>
        </authorList>
    </citation>
    <scope>NUCLEOTIDE SEQUENCE [LARGE SCALE GENOMIC DNA]</scope>
    <source>
        <strain evidence="4">Wikel</strain>
        <strain evidence="2">Wikel colony</strain>
    </source>
</reference>
<evidence type="ECO:0000256" key="1">
    <source>
        <dbReference type="SAM" id="MobiDB-lite"/>
    </source>
</evidence>
<keyword evidence="4" id="KW-1185">Reference proteome</keyword>
<dbReference type="PaxDb" id="6945-B7PG43"/>
<sequence length="335" mass="36377">MRTAGDAQPEAPCLGVALPRAFPELHGVSASSAAAGSPGDTRRAPPGQPRAESPRARVFRQNSSGWAAAMRGARADFLECISGVSRQHGDPRMGDSYTRRDAAVRPSGRLNEDERPHGTKEVAAKRTAVPRGVSRSVSRGWLGRAAWVGWEVDSGRRIMRTQLVHWAAERIRRESRGGTGLGAREKRKRLSDGMGFGREARGAPKSRGFSEEGGHHEELPSSGDCPARPRQSKPRDPDTGEQPEPHLNRGPDQEERQAGEEIPPTVRRWQAGARAHLPRLDVQRHSEFPGNGGTLIKVLAEIPREPTLEPSLFSGAEWADGTATGARVAQGRARR</sequence>
<dbReference type="EMBL" id="ABJB010473031">
    <property type="status" value="NOT_ANNOTATED_CDS"/>
    <property type="molecule type" value="Genomic_DNA"/>
</dbReference>